<keyword evidence="9" id="KW-1185">Reference proteome</keyword>
<sequence length="466" mass="50744">MRTLQGTAAHLIRTGWRFWLLGLCKALVPLQAAWVAFSQPVPASCDQLLIQLLLCGSLAVAAAGLAHHWLVSSLLYPLGPSAMVASLCGLLVLLGLGLVPPARCLFALSVPTLGTAQGRRLLLSWSTATLAVHRAADSAEVVSPRLLESLLNTTHQLHTASRALNPTGRGLTLQAQGNGSVFLHMLKVTRQVLEDFSGLESLVQAAALGIQRVTGLFMLGLLINSARYLHCYLTDLRFDNVYATRQLAQQLEEAGATHLLASPPAWLLRAAWPRLSQGELLSCLLRLGLLTLLLVATAVTVATDHVAFLLAQAAVDWAQKLPAVPVTLMVKYDAAYTVLDFIPFLFNQRPLEKPFHSAHKSFQWELRFTSPGCPLLPAQRPLTAAPLAAGVLQLVACSTVLLETYARRLRHTIAASFFTAQEARRVHHLRAQLQRRYDRNRGQQLPLQAPSTPTPGPASQHPTWID</sequence>
<dbReference type="STRING" id="59463.ENSMLUP00000018473"/>
<feature type="transmembrane region" description="Helical" evidence="6">
    <location>
        <begin position="16"/>
        <end position="37"/>
    </location>
</feature>
<dbReference type="InParanoid" id="G1Q440"/>
<dbReference type="GeneTree" id="ENSGT00940000153269"/>
<evidence type="ECO:0000256" key="1">
    <source>
        <dbReference type="ARBA" id="ARBA00004141"/>
    </source>
</evidence>
<dbReference type="Proteomes" id="UP000001074">
    <property type="component" value="Unassembled WGS sequence"/>
</dbReference>
<comment type="subcellular location">
    <subcellularLocation>
        <location evidence="1">Membrane</location>
        <topology evidence="1">Multi-pass membrane protein</topology>
    </subcellularLocation>
</comment>
<dbReference type="GO" id="GO:0072674">
    <property type="term" value="P:multinuclear osteoclast differentiation"/>
    <property type="evidence" value="ECO:0007669"/>
    <property type="project" value="Ensembl"/>
</dbReference>
<dbReference type="GO" id="GO:0034241">
    <property type="term" value="P:positive regulation of macrophage fusion"/>
    <property type="evidence" value="ECO:0007669"/>
    <property type="project" value="Ensembl"/>
</dbReference>
<dbReference type="EMBL" id="AAPE02023302">
    <property type="status" value="NOT_ANNOTATED_CDS"/>
    <property type="molecule type" value="Genomic_DNA"/>
</dbReference>
<feature type="region of interest" description="Disordered" evidence="5">
    <location>
        <begin position="435"/>
        <end position="466"/>
    </location>
</feature>
<dbReference type="PANTHER" id="PTHR21041:SF3">
    <property type="entry name" value="OSTEOCLAST STIMULATORY TRANSMEMBRANE PROTEIN"/>
    <property type="match status" value="1"/>
</dbReference>
<dbReference type="GO" id="GO:0016020">
    <property type="term" value="C:membrane"/>
    <property type="evidence" value="ECO:0007669"/>
    <property type="project" value="UniProtKB-SubCell"/>
</dbReference>
<feature type="domain" description="Dendritic cell-specific transmembrane protein-like" evidence="7">
    <location>
        <begin position="238"/>
        <end position="430"/>
    </location>
</feature>
<reference evidence="8" key="3">
    <citation type="submission" date="2025-09" db="UniProtKB">
        <authorList>
            <consortium name="Ensembl"/>
        </authorList>
    </citation>
    <scope>IDENTIFICATION</scope>
</reference>
<dbReference type="GO" id="GO:0045672">
    <property type="term" value="P:positive regulation of osteoclast differentiation"/>
    <property type="evidence" value="ECO:0007669"/>
    <property type="project" value="Ensembl"/>
</dbReference>
<evidence type="ECO:0000256" key="4">
    <source>
        <dbReference type="ARBA" id="ARBA00023136"/>
    </source>
</evidence>
<evidence type="ECO:0000313" key="8">
    <source>
        <dbReference type="Ensembl" id="ENSMLUP00000018473.1"/>
    </source>
</evidence>
<evidence type="ECO:0000256" key="2">
    <source>
        <dbReference type="ARBA" id="ARBA00022692"/>
    </source>
</evidence>
<dbReference type="HOGENOM" id="CLU_045128_0_0_1"/>
<dbReference type="Pfam" id="PF07782">
    <property type="entry name" value="DC_STAMP"/>
    <property type="match status" value="1"/>
</dbReference>
<dbReference type="AlphaFoldDB" id="G1Q440"/>
<reference evidence="8 9" key="1">
    <citation type="journal article" date="2011" name="Nature">
        <title>A high-resolution map of human evolutionary constraint using 29 mammals.</title>
        <authorList>
            <person name="Lindblad-Toh K."/>
            <person name="Garber M."/>
            <person name="Zuk O."/>
            <person name="Lin M.F."/>
            <person name="Parker B.J."/>
            <person name="Washietl S."/>
            <person name="Kheradpour P."/>
            <person name="Ernst J."/>
            <person name="Jordan G."/>
            <person name="Mauceli E."/>
            <person name="Ward L.D."/>
            <person name="Lowe C.B."/>
            <person name="Holloway A.K."/>
            <person name="Clamp M."/>
            <person name="Gnerre S."/>
            <person name="Alfoldi J."/>
            <person name="Beal K."/>
            <person name="Chang J."/>
            <person name="Clawson H."/>
            <person name="Cuff J."/>
            <person name="Di Palma F."/>
            <person name="Fitzgerald S."/>
            <person name="Flicek P."/>
            <person name="Guttman M."/>
            <person name="Hubisz M.J."/>
            <person name="Jaffe D.B."/>
            <person name="Jungreis I."/>
            <person name="Kent W.J."/>
            <person name="Kostka D."/>
            <person name="Lara M."/>
            <person name="Martins A.L."/>
            <person name="Massingham T."/>
            <person name="Moltke I."/>
            <person name="Raney B.J."/>
            <person name="Rasmussen M.D."/>
            <person name="Robinson J."/>
            <person name="Stark A."/>
            <person name="Vilella A.J."/>
            <person name="Wen J."/>
            <person name="Xie X."/>
            <person name="Zody M.C."/>
            <person name="Baldwin J."/>
            <person name="Bloom T."/>
            <person name="Chin C.W."/>
            <person name="Heiman D."/>
            <person name="Nicol R."/>
            <person name="Nusbaum C."/>
            <person name="Young S."/>
            <person name="Wilkinson J."/>
            <person name="Worley K.C."/>
            <person name="Kovar C.L."/>
            <person name="Muzny D.M."/>
            <person name="Gibbs R.A."/>
            <person name="Cree A."/>
            <person name="Dihn H.H."/>
            <person name="Fowler G."/>
            <person name="Jhangiani S."/>
            <person name="Joshi V."/>
            <person name="Lee S."/>
            <person name="Lewis L.R."/>
            <person name="Nazareth L.V."/>
            <person name="Okwuonu G."/>
            <person name="Santibanez J."/>
            <person name="Warren W.C."/>
            <person name="Mardis E.R."/>
            <person name="Weinstock G.M."/>
            <person name="Wilson R.K."/>
            <person name="Delehaunty K."/>
            <person name="Dooling D."/>
            <person name="Fronik C."/>
            <person name="Fulton L."/>
            <person name="Fulton B."/>
            <person name="Graves T."/>
            <person name="Minx P."/>
            <person name="Sodergren E."/>
            <person name="Birney E."/>
            <person name="Margulies E.H."/>
            <person name="Herrero J."/>
            <person name="Green E.D."/>
            <person name="Haussler D."/>
            <person name="Siepel A."/>
            <person name="Goldman N."/>
            <person name="Pollard K.S."/>
            <person name="Pedersen J.S."/>
            <person name="Lander E.S."/>
            <person name="Kellis M."/>
        </authorList>
    </citation>
    <scope>NUCLEOTIDE SEQUENCE [LARGE SCALE GENOMIC DNA]</scope>
</reference>
<dbReference type="InterPro" id="IPR012858">
    <property type="entry name" value="DC_STAMP-like"/>
</dbReference>
<organism evidence="8 9">
    <name type="scientific">Myotis lucifugus</name>
    <name type="common">Little brown bat</name>
    <dbReference type="NCBI Taxonomy" id="59463"/>
    <lineage>
        <taxon>Eukaryota</taxon>
        <taxon>Metazoa</taxon>
        <taxon>Chordata</taxon>
        <taxon>Craniata</taxon>
        <taxon>Vertebrata</taxon>
        <taxon>Euteleostomi</taxon>
        <taxon>Mammalia</taxon>
        <taxon>Eutheria</taxon>
        <taxon>Laurasiatheria</taxon>
        <taxon>Chiroptera</taxon>
        <taxon>Yangochiroptera</taxon>
        <taxon>Vespertilionidae</taxon>
        <taxon>Myotis</taxon>
    </lineage>
</organism>
<evidence type="ECO:0000313" key="9">
    <source>
        <dbReference type="Proteomes" id="UP000001074"/>
    </source>
</evidence>
<dbReference type="EMBL" id="AAPE02023303">
    <property type="status" value="NOT_ANNOTATED_CDS"/>
    <property type="molecule type" value="Genomic_DNA"/>
</dbReference>
<evidence type="ECO:0000256" key="5">
    <source>
        <dbReference type="SAM" id="MobiDB-lite"/>
    </source>
</evidence>
<dbReference type="GO" id="GO:0071391">
    <property type="term" value="P:cellular response to estrogen stimulus"/>
    <property type="evidence" value="ECO:0007669"/>
    <property type="project" value="Ensembl"/>
</dbReference>
<feature type="transmembrane region" description="Helical" evidence="6">
    <location>
        <begin position="49"/>
        <end position="70"/>
    </location>
</feature>
<gene>
    <name evidence="8" type="primary">OCSTAMP</name>
</gene>
<dbReference type="FunCoup" id="G1Q440">
    <property type="interactions" value="26"/>
</dbReference>
<name>G1Q440_MYOLU</name>
<keyword evidence="3 6" id="KW-1133">Transmembrane helix</keyword>
<dbReference type="GO" id="GO:0090290">
    <property type="term" value="P:positive regulation of osteoclast proliferation"/>
    <property type="evidence" value="ECO:0007669"/>
    <property type="project" value="Ensembl"/>
</dbReference>
<evidence type="ECO:0000259" key="7">
    <source>
        <dbReference type="Pfam" id="PF07782"/>
    </source>
</evidence>
<keyword evidence="2 6" id="KW-0812">Transmembrane</keyword>
<proteinExistence type="predicted"/>
<dbReference type="InterPro" id="IPR051856">
    <property type="entry name" value="CSR-E3_Ligase_Protein"/>
</dbReference>
<evidence type="ECO:0000256" key="6">
    <source>
        <dbReference type="SAM" id="Phobius"/>
    </source>
</evidence>
<dbReference type="GO" id="GO:0071356">
    <property type="term" value="P:cellular response to tumor necrosis factor"/>
    <property type="evidence" value="ECO:0007669"/>
    <property type="project" value="Ensembl"/>
</dbReference>
<keyword evidence="4 6" id="KW-0472">Membrane</keyword>
<evidence type="ECO:0000256" key="3">
    <source>
        <dbReference type="ARBA" id="ARBA00022989"/>
    </source>
</evidence>
<dbReference type="PANTHER" id="PTHR21041">
    <property type="entry name" value="DENDRITIC CELL-SPECIFIC TRANSMEMBRANE PROTEIN"/>
    <property type="match status" value="1"/>
</dbReference>
<feature type="compositionally biased region" description="Polar residues" evidence="5">
    <location>
        <begin position="442"/>
        <end position="451"/>
    </location>
</feature>
<dbReference type="OMA" id="ARCVFSM"/>
<dbReference type="eggNOG" id="ENOG502QWNK">
    <property type="taxonomic scope" value="Eukaryota"/>
</dbReference>
<dbReference type="Ensembl" id="ENSMLUT00000027414.1">
    <property type="protein sequence ID" value="ENSMLUP00000018473.1"/>
    <property type="gene ID" value="ENSMLUG00000025785.1"/>
</dbReference>
<protein>
    <submittedName>
        <fullName evidence="8">Osteoclast stimulatory transmembrane protein</fullName>
    </submittedName>
</protein>
<reference evidence="8" key="2">
    <citation type="submission" date="2025-08" db="UniProtKB">
        <authorList>
            <consortium name="Ensembl"/>
        </authorList>
    </citation>
    <scope>IDENTIFICATION</scope>
</reference>
<accession>G1Q440</accession>
<feature type="transmembrane region" description="Helical" evidence="6">
    <location>
        <begin position="82"/>
        <end position="99"/>
    </location>
</feature>